<evidence type="ECO:0000313" key="1">
    <source>
        <dbReference type="EMBL" id="KAJ1158182.1"/>
    </source>
</evidence>
<comment type="caution">
    <text evidence="1">The sequence shown here is derived from an EMBL/GenBank/DDBJ whole genome shotgun (WGS) entry which is preliminary data.</text>
</comment>
<proteinExistence type="predicted"/>
<evidence type="ECO:0000313" key="2">
    <source>
        <dbReference type="Proteomes" id="UP001066276"/>
    </source>
</evidence>
<sequence length="87" mass="9469">MVDCCGVCFLRSALPKAALHGPTQPVSMGYGRTNHYTSQIATPAPVASKQLHLIPALATTSRISWKGSEGKLRSTLQTKEYHTFHES</sequence>
<dbReference type="Proteomes" id="UP001066276">
    <property type="component" value="Chromosome 5"/>
</dbReference>
<gene>
    <name evidence="1" type="ORF">NDU88_010876</name>
</gene>
<name>A0AAV7S2G6_PLEWA</name>
<accession>A0AAV7S2G6</accession>
<dbReference type="AlphaFoldDB" id="A0AAV7S2G6"/>
<reference evidence="1" key="1">
    <citation type="journal article" date="2022" name="bioRxiv">
        <title>Sequencing and chromosome-scale assembly of the giantPleurodeles waltlgenome.</title>
        <authorList>
            <person name="Brown T."/>
            <person name="Elewa A."/>
            <person name="Iarovenko S."/>
            <person name="Subramanian E."/>
            <person name="Araus A.J."/>
            <person name="Petzold A."/>
            <person name="Susuki M."/>
            <person name="Suzuki K.-i.T."/>
            <person name="Hayashi T."/>
            <person name="Toyoda A."/>
            <person name="Oliveira C."/>
            <person name="Osipova E."/>
            <person name="Leigh N.D."/>
            <person name="Simon A."/>
            <person name="Yun M.H."/>
        </authorList>
    </citation>
    <scope>NUCLEOTIDE SEQUENCE</scope>
    <source>
        <strain evidence="1">20211129_DDA</strain>
        <tissue evidence="1">Liver</tissue>
    </source>
</reference>
<dbReference type="EMBL" id="JANPWB010000009">
    <property type="protein sequence ID" value="KAJ1158182.1"/>
    <property type="molecule type" value="Genomic_DNA"/>
</dbReference>
<organism evidence="1 2">
    <name type="scientific">Pleurodeles waltl</name>
    <name type="common">Iberian ribbed newt</name>
    <dbReference type="NCBI Taxonomy" id="8319"/>
    <lineage>
        <taxon>Eukaryota</taxon>
        <taxon>Metazoa</taxon>
        <taxon>Chordata</taxon>
        <taxon>Craniata</taxon>
        <taxon>Vertebrata</taxon>
        <taxon>Euteleostomi</taxon>
        <taxon>Amphibia</taxon>
        <taxon>Batrachia</taxon>
        <taxon>Caudata</taxon>
        <taxon>Salamandroidea</taxon>
        <taxon>Salamandridae</taxon>
        <taxon>Pleurodelinae</taxon>
        <taxon>Pleurodeles</taxon>
    </lineage>
</organism>
<keyword evidence="2" id="KW-1185">Reference proteome</keyword>
<protein>
    <submittedName>
        <fullName evidence="1">Uncharacterized protein</fullName>
    </submittedName>
</protein>